<dbReference type="PROSITE" id="PS50005">
    <property type="entry name" value="TPR"/>
    <property type="match status" value="7"/>
</dbReference>
<keyword evidence="5" id="KW-0808">Transferase</keyword>
<dbReference type="InterPro" id="IPR013105">
    <property type="entry name" value="TPR_2"/>
</dbReference>
<proteinExistence type="inferred from homology"/>
<gene>
    <name evidence="11" type="ORF">DIR46_07820</name>
</gene>
<evidence type="ECO:0000256" key="7">
    <source>
        <dbReference type="ARBA" id="ARBA00022803"/>
    </source>
</evidence>
<evidence type="ECO:0000313" key="11">
    <source>
        <dbReference type="EMBL" id="AWL04352.1"/>
    </source>
</evidence>
<dbReference type="Gene3D" id="3.40.50.2000">
    <property type="entry name" value="Glycogen Phosphorylase B"/>
    <property type="match status" value="1"/>
</dbReference>
<comment type="pathway">
    <text evidence="1">Protein modification; protein glycosylation.</text>
</comment>
<evidence type="ECO:0000256" key="1">
    <source>
        <dbReference type="ARBA" id="ARBA00004922"/>
    </source>
</evidence>
<name>A0A2S2DG98_9BURK</name>
<dbReference type="PANTHER" id="PTHR44835:SF1">
    <property type="entry name" value="PROTEIN O-GLCNAC TRANSFERASE"/>
    <property type="match status" value="1"/>
</dbReference>
<evidence type="ECO:0000256" key="2">
    <source>
        <dbReference type="ARBA" id="ARBA00005386"/>
    </source>
</evidence>
<evidence type="ECO:0000256" key="3">
    <source>
        <dbReference type="ARBA" id="ARBA00011970"/>
    </source>
</evidence>
<evidence type="ECO:0000256" key="4">
    <source>
        <dbReference type="ARBA" id="ARBA00022676"/>
    </source>
</evidence>
<keyword evidence="6" id="KW-0677">Repeat</keyword>
<evidence type="ECO:0000256" key="8">
    <source>
        <dbReference type="PROSITE-ProRule" id="PRU00339"/>
    </source>
</evidence>
<feature type="repeat" description="TPR" evidence="8">
    <location>
        <begin position="61"/>
        <end position="94"/>
    </location>
</feature>
<feature type="domain" description="O-GlcNAc transferase C-terminal" evidence="10">
    <location>
        <begin position="514"/>
        <end position="681"/>
    </location>
</feature>
<dbReference type="EC" id="2.4.1.255" evidence="3"/>
<dbReference type="RefSeq" id="WP_109344737.1">
    <property type="nucleotide sequence ID" value="NZ_CP029343.1"/>
</dbReference>
<feature type="region of interest" description="Disordered" evidence="9">
    <location>
        <begin position="1"/>
        <end position="22"/>
    </location>
</feature>
<keyword evidence="7 8" id="KW-0802">TPR repeat</keyword>
<keyword evidence="12" id="KW-1185">Reference proteome</keyword>
<feature type="repeat" description="TPR" evidence="8">
    <location>
        <begin position="27"/>
        <end position="60"/>
    </location>
</feature>
<feature type="repeat" description="TPR" evidence="8">
    <location>
        <begin position="163"/>
        <end position="196"/>
    </location>
</feature>
<accession>A0A2S2DG98</accession>
<feature type="repeat" description="TPR" evidence="8">
    <location>
        <begin position="129"/>
        <end position="162"/>
    </location>
</feature>
<protein>
    <recommendedName>
        <fullName evidence="3">protein O-GlcNAc transferase</fullName>
        <ecNumber evidence="3">2.4.1.255</ecNumber>
    </recommendedName>
</protein>
<dbReference type="Pfam" id="PF13844">
    <property type="entry name" value="Glyco_transf_41"/>
    <property type="match status" value="2"/>
</dbReference>
<dbReference type="Proteomes" id="UP000245820">
    <property type="component" value="Chromosome"/>
</dbReference>
<keyword evidence="4" id="KW-0328">Glycosyltransferase</keyword>
<dbReference type="SUPFAM" id="SSF48452">
    <property type="entry name" value="TPR-like"/>
    <property type="match status" value="1"/>
</dbReference>
<dbReference type="OrthoDB" id="101857at2"/>
<dbReference type="InterPro" id="IPR019734">
    <property type="entry name" value="TPR_rpt"/>
</dbReference>
<dbReference type="Pfam" id="PF07719">
    <property type="entry name" value="TPR_2"/>
    <property type="match status" value="1"/>
</dbReference>
<dbReference type="Gene3D" id="1.25.40.10">
    <property type="entry name" value="Tetratricopeptide repeat domain"/>
    <property type="match status" value="1"/>
</dbReference>
<dbReference type="GO" id="GO:0097363">
    <property type="term" value="F:protein O-acetylglucosaminyltransferase activity"/>
    <property type="evidence" value="ECO:0007669"/>
    <property type="project" value="UniProtKB-EC"/>
</dbReference>
<evidence type="ECO:0000256" key="9">
    <source>
        <dbReference type="SAM" id="MobiDB-lite"/>
    </source>
</evidence>
<dbReference type="PANTHER" id="PTHR44835">
    <property type="entry name" value="UDP-N-ACETYLGLUCOSAMINE--PEPTIDE N-ACETYLGLUCOSAMINYLTRANSFERASE SPINDLY-RELATED"/>
    <property type="match status" value="1"/>
</dbReference>
<feature type="compositionally biased region" description="Polar residues" evidence="9">
    <location>
        <begin position="1"/>
        <end position="10"/>
    </location>
</feature>
<dbReference type="InterPro" id="IPR011990">
    <property type="entry name" value="TPR-like_helical_dom_sf"/>
</dbReference>
<evidence type="ECO:0000256" key="6">
    <source>
        <dbReference type="ARBA" id="ARBA00022737"/>
    </source>
</evidence>
<feature type="repeat" description="TPR" evidence="8">
    <location>
        <begin position="265"/>
        <end position="298"/>
    </location>
</feature>
<dbReference type="KEGG" id="mtim:DIR46_07820"/>
<feature type="repeat" description="TPR" evidence="8">
    <location>
        <begin position="197"/>
        <end position="230"/>
    </location>
</feature>
<dbReference type="Gene3D" id="3.40.50.11380">
    <property type="match status" value="1"/>
</dbReference>
<evidence type="ECO:0000313" key="12">
    <source>
        <dbReference type="Proteomes" id="UP000245820"/>
    </source>
</evidence>
<feature type="domain" description="O-GlcNAc transferase C-terminal" evidence="10">
    <location>
        <begin position="296"/>
        <end position="494"/>
    </location>
</feature>
<reference evidence="11 12" key="1">
    <citation type="submission" date="2018-05" db="EMBL/GenBank/DDBJ databases">
        <title>Complete genome sequence of Massilia oculi sp. nov. CCUG 43427T (=DSM 26321T), the type strain of M. oculi, and comparison with genome sequences of other Massilia strains.</title>
        <authorList>
            <person name="Zhu B."/>
        </authorList>
    </citation>
    <scope>NUCLEOTIDE SEQUENCE [LARGE SCALE GENOMIC DNA]</scope>
    <source>
        <strain evidence="11 12">CCUG 43427</strain>
    </source>
</reference>
<dbReference type="InterPro" id="IPR051939">
    <property type="entry name" value="Glycosyltr_41/O-GlcNAc_trsf"/>
</dbReference>
<dbReference type="SMART" id="SM00028">
    <property type="entry name" value="TPR"/>
    <property type="match status" value="8"/>
</dbReference>
<feature type="repeat" description="TPR" evidence="8">
    <location>
        <begin position="231"/>
        <end position="264"/>
    </location>
</feature>
<dbReference type="Pfam" id="PF13432">
    <property type="entry name" value="TPR_16"/>
    <property type="match status" value="2"/>
</dbReference>
<evidence type="ECO:0000259" key="10">
    <source>
        <dbReference type="Pfam" id="PF13844"/>
    </source>
</evidence>
<dbReference type="InterPro" id="IPR029489">
    <property type="entry name" value="OGT/SEC/SPY_C"/>
</dbReference>
<dbReference type="EMBL" id="CP029343">
    <property type="protein sequence ID" value="AWL04352.1"/>
    <property type="molecule type" value="Genomic_DNA"/>
</dbReference>
<comment type="similarity">
    <text evidence="2">Belongs to the glycosyltransferase 41 family. O-GlcNAc transferase subfamily.</text>
</comment>
<sequence>MNKPTFSSPAQEIEQRRRAVRASPRNAQAHALLGMALQKHGHYAEAVPVQKRALALDPKLFALHGVMAAAQFELGDFQGAADSYRRALAKQPNDVVLERGLSEALRLSGQLASAVDSAQRAVDLAPQDVESLLALAQARHVASDFAAAADLFRQVTELAPDHLGAWIDRGQAEHRARRFDDALCSFARALELDPDNAQALSRQGLCLRDLRRHDAAEASLRRALELEPGNAAHWCEVGVTLQQMSRALDARPFFERSLELDPDRIATLFSLTHHYFEAGRWEDALRLVRRNMALSPSATAHSTLLFILSHATLDGEELRREHFAFGDMWEAPLRARWQPHPNERNPARKVRIGFVSADLRHHAVTRFVEPIFGMLRHSDQLEFYVYSNSTEEDAVTGRLRTYMPNWRSIAGESDERAEAMIRADAIDILVDLSGHSASNRLPLFACKPAPIQCSWIGYAGSTGLQAMDYYISDQFHLPEGRYDDQFTEQIVRLPLSAPFLPPNAAPDVNPLPALANGYITFGSFHRASKISRPTVALWASLLRGVPDSKLLLGGQSGGSEKGLLAWFAEEGIARERILVRPRVPTYEYMAQHHEVDVCLSPFPYSGSTTICYALWMGIPTLVTVGPTNPSHSAVCYLAHLGLSSFLANDDTSFVALGNFLRENTGTLSALRGSMRERFTNSVVGYPGVAAAGIEAALRRMWLRWCDGEAPSPLRVRLSDLGNGEQAATEEAGA</sequence>
<organism evidence="11 12">
    <name type="scientific">Massilia oculi</name>
    <dbReference type="NCBI Taxonomy" id="945844"/>
    <lineage>
        <taxon>Bacteria</taxon>
        <taxon>Pseudomonadati</taxon>
        <taxon>Pseudomonadota</taxon>
        <taxon>Betaproteobacteria</taxon>
        <taxon>Burkholderiales</taxon>
        <taxon>Oxalobacteraceae</taxon>
        <taxon>Telluria group</taxon>
        <taxon>Massilia</taxon>
    </lineage>
</organism>
<evidence type="ECO:0000256" key="5">
    <source>
        <dbReference type="ARBA" id="ARBA00022679"/>
    </source>
</evidence>
<dbReference type="AlphaFoldDB" id="A0A2S2DG98"/>